<name>X1TPK1_9ZZZZ</name>
<evidence type="ECO:0000259" key="2">
    <source>
        <dbReference type="Pfam" id="PF20434"/>
    </source>
</evidence>
<protein>
    <recommendedName>
        <fullName evidence="2">BD-FAE-like domain-containing protein</fullName>
    </recommendedName>
</protein>
<dbReference type="PANTHER" id="PTHR48081">
    <property type="entry name" value="AB HYDROLASE SUPERFAMILY PROTEIN C4A8.06C"/>
    <property type="match status" value="1"/>
</dbReference>
<feature type="non-terminal residue" evidence="3">
    <location>
        <position position="1"/>
    </location>
</feature>
<dbReference type="Gene3D" id="3.40.50.1820">
    <property type="entry name" value="alpha/beta hydrolase"/>
    <property type="match status" value="1"/>
</dbReference>
<evidence type="ECO:0000313" key="3">
    <source>
        <dbReference type="EMBL" id="GAI89470.1"/>
    </source>
</evidence>
<accession>X1TPK1</accession>
<dbReference type="AlphaFoldDB" id="X1TPK1"/>
<comment type="caution">
    <text evidence="3">The sequence shown here is derived from an EMBL/GenBank/DDBJ whole genome shotgun (WGS) entry which is preliminary data.</text>
</comment>
<dbReference type="Pfam" id="PF20434">
    <property type="entry name" value="BD-FAE"/>
    <property type="match status" value="1"/>
</dbReference>
<evidence type="ECO:0000256" key="1">
    <source>
        <dbReference type="ARBA" id="ARBA00022801"/>
    </source>
</evidence>
<dbReference type="InterPro" id="IPR029058">
    <property type="entry name" value="AB_hydrolase_fold"/>
</dbReference>
<feature type="domain" description="BD-FAE-like" evidence="2">
    <location>
        <begin position="14"/>
        <end position="166"/>
    </location>
</feature>
<sequence>VAQWLNSLGVAGFILKYRHRNSGAGYGHPAPLQDAQRAIRMVRSGAKRWNIDIGRIGILGFSAGGHLASTAGTHFDKGRAEAKDPIERASCRPDFMVLVYPVISLSEWCAHSGSRRNLLGDNPDKKLVENLSSEKQVTAETPPTFLVHTYEDKGVPAENSIYFYLALRKAKVEAEMHIYEKGRHGFGLGKKNRCRVELAGSLRRLDARERAIGEKKARGQEEIR</sequence>
<keyword evidence="1" id="KW-0378">Hydrolase</keyword>
<dbReference type="EMBL" id="BARW01022872">
    <property type="protein sequence ID" value="GAI89470.1"/>
    <property type="molecule type" value="Genomic_DNA"/>
</dbReference>
<reference evidence="3" key="1">
    <citation type="journal article" date="2014" name="Front. Microbiol.">
        <title>High frequency of phylogenetically diverse reductive dehalogenase-homologous genes in deep subseafloor sedimentary metagenomes.</title>
        <authorList>
            <person name="Kawai M."/>
            <person name="Futagami T."/>
            <person name="Toyoda A."/>
            <person name="Takaki Y."/>
            <person name="Nishi S."/>
            <person name="Hori S."/>
            <person name="Arai W."/>
            <person name="Tsubouchi T."/>
            <person name="Morono Y."/>
            <person name="Uchiyama I."/>
            <person name="Ito T."/>
            <person name="Fujiyama A."/>
            <person name="Inagaki F."/>
            <person name="Takami H."/>
        </authorList>
    </citation>
    <scope>NUCLEOTIDE SEQUENCE</scope>
    <source>
        <strain evidence="3">Expedition CK06-06</strain>
    </source>
</reference>
<dbReference type="InterPro" id="IPR050300">
    <property type="entry name" value="GDXG_lipolytic_enzyme"/>
</dbReference>
<dbReference type="InterPro" id="IPR049492">
    <property type="entry name" value="BD-FAE-like_dom"/>
</dbReference>
<proteinExistence type="predicted"/>
<dbReference type="SUPFAM" id="SSF53474">
    <property type="entry name" value="alpha/beta-Hydrolases"/>
    <property type="match status" value="1"/>
</dbReference>
<gene>
    <name evidence="3" type="ORF">S12H4_38063</name>
</gene>
<dbReference type="GO" id="GO:0016787">
    <property type="term" value="F:hydrolase activity"/>
    <property type="evidence" value="ECO:0007669"/>
    <property type="project" value="UniProtKB-KW"/>
</dbReference>
<organism evidence="3">
    <name type="scientific">marine sediment metagenome</name>
    <dbReference type="NCBI Taxonomy" id="412755"/>
    <lineage>
        <taxon>unclassified sequences</taxon>
        <taxon>metagenomes</taxon>
        <taxon>ecological metagenomes</taxon>
    </lineage>
</organism>
<dbReference type="PANTHER" id="PTHR48081:SF6">
    <property type="entry name" value="PEPTIDASE S9 PROLYL OLIGOPEPTIDASE CATALYTIC DOMAIN-CONTAINING PROTEIN"/>
    <property type="match status" value="1"/>
</dbReference>